<dbReference type="SUPFAM" id="SSF52218">
    <property type="entry name" value="Flavoproteins"/>
    <property type="match status" value="1"/>
</dbReference>
<dbReference type="PROSITE" id="PS00201">
    <property type="entry name" value="FLAVODOXIN"/>
    <property type="match status" value="1"/>
</dbReference>
<dbReference type="PANTHER" id="PTHR39201">
    <property type="entry name" value="EXPORTED PROTEIN-RELATED"/>
    <property type="match status" value="1"/>
</dbReference>
<proteinExistence type="predicted"/>
<organism evidence="2 3">
    <name type="scientific">Thalassovita gelatinovora</name>
    <name type="common">Thalassobius gelatinovorus</name>
    <dbReference type="NCBI Taxonomy" id="53501"/>
    <lineage>
        <taxon>Bacteria</taxon>
        <taxon>Pseudomonadati</taxon>
        <taxon>Pseudomonadota</taxon>
        <taxon>Alphaproteobacteria</taxon>
        <taxon>Rhodobacterales</taxon>
        <taxon>Roseobacteraceae</taxon>
        <taxon>Thalassovita</taxon>
    </lineage>
</organism>
<evidence type="ECO:0000313" key="2">
    <source>
        <dbReference type="EMBL" id="CUH68433.1"/>
    </source>
</evidence>
<dbReference type="Gene3D" id="3.40.50.360">
    <property type="match status" value="1"/>
</dbReference>
<dbReference type="EMBL" id="CYSA01000028">
    <property type="protein sequence ID" value="CUH68433.1"/>
    <property type="molecule type" value="Genomic_DNA"/>
</dbReference>
<dbReference type="RefSeq" id="WP_058264256.1">
    <property type="nucleotide sequence ID" value="NZ_CP051181.1"/>
</dbReference>
<evidence type="ECO:0000313" key="3">
    <source>
        <dbReference type="Proteomes" id="UP000051587"/>
    </source>
</evidence>
<comment type="cofactor">
    <cofactor evidence="1">
        <name>FMN</name>
        <dbReference type="ChEBI" id="CHEBI:58210"/>
    </cofactor>
</comment>
<dbReference type="PANTHER" id="PTHR39201:SF1">
    <property type="entry name" value="FLAVODOXIN-LIKE DOMAIN-CONTAINING PROTEIN"/>
    <property type="match status" value="1"/>
</dbReference>
<dbReference type="Proteomes" id="UP000051587">
    <property type="component" value="Unassembled WGS sequence"/>
</dbReference>
<keyword evidence="3" id="KW-1185">Reference proteome</keyword>
<dbReference type="InterPro" id="IPR001226">
    <property type="entry name" value="Flavodoxin_CS"/>
</dbReference>
<gene>
    <name evidence="2" type="ORF">TG4357_03576</name>
</gene>
<dbReference type="OrthoDB" id="9806505at2"/>
<sequence>MKSNLIVFHSRTGFTRTVAETLARHIDADVEEIIAENQKDGLRAYLSAGWAALTRKPVPIKTPQRQARLYPLVIIGGPNWAGHISAPMLSWLDRQGTELENYAAFVTQGGSGAEKVLQQLEDEIGRAPAAILILTDDEIKADDYNAKIKTFARQLTG</sequence>
<protein>
    <submittedName>
        <fullName evidence="2">Flavodoxin</fullName>
    </submittedName>
</protein>
<name>A0A0P1G527_THAGE</name>
<evidence type="ECO:0000256" key="1">
    <source>
        <dbReference type="ARBA" id="ARBA00001917"/>
    </source>
</evidence>
<dbReference type="STRING" id="53501.SAMN04488043_10637"/>
<dbReference type="AlphaFoldDB" id="A0A0P1G527"/>
<dbReference type="GO" id="GO:0010181">
    <property type="term" value="F:FMN binding"/>
    <property type="evidence" value="ECO:0007669"/>
    <property type="project" value="InterPro"/>
</dbReference>
<accession>A0A0P1G527</accession>
<dbReference type="InterPro" id="IPR029039">
    <property type="entry name" value="Flavoprotein-like_sf"/>
</dbReference>
<reference evidence="2 3" key="1">
    <citation type="submission" date="2015-09" db="EMBL/GenBank/DDBJ databases">
        <authorList>
            <consortium name="Swine Surveillance"/>
        </authorList>
    </citation>
    <scope>NUCLEOTIDE SEQUENCE [LARGE SCALE GENOMIC DNA]</scope>
    <source>
        <strain evidence="2 3">CECT 4357</strain>
    </source>
</reference>
<dbReference type="GO" id="GO:0009055">
    <property type="term" value="F:electron transfer activity"/>
    <property type="evidence" value="ECO:0007669"/>
    <property type="project" value="InterPro"/>
</dbReference>